<name>A0A8S4QVG9_9NEOP</name>
<dbReference type="Proteomes" id="UP000838756">
    <property type="component" value="Unassembled WGS sequence"/>
</dbReference>
<reference evidence="2" key="1">
    <citation type="submission" date="2022-03" db="EMBL/GenBank/DDBJ databases">
        <authorList>
            <person name="Lindestad O."/>
        </authorList>
    </citation>
    <scope>NUCLEOTIDE SEQUENCE</scope>
</reference>
<organism evidence="2 3">
    <name type="scientific">Pararge aegeria aegeria</name>
    <dbReference type="NCBI Taxonomy" id="348720"/>
    <lineage>
        <taxon>Eukaryota</taxon>
        <taxon>Metazoa</taxon>
        <taxon>Ecdysozoa</taxon>
        <taxon>Arthropoda</taxon>
        <taxon>Hexapoda</taxon>
        <taxon>Insecta</taxon>
        <taxon>Pterygota</taxon>
        <taxon>Neoptera</taxon>
        <taxon>Endopterygota</taxon>
        <taxon>Lepidoptera</taxon>
        <taxon>Glossata</taxon>
        <taxon>Ditrysia</taxon>
        <taxon>Papilionoidea</taxon>
        <taxon>Nymphalidae</taxon>
        <taxon>Satyrinae</taxon>
        <taxon>Satyrini</taxon>
        <taxon>Parargina</taxon>
        <taxon>Pararge</taxon>
    </lineage>
</organism>
<evidence type="ECO:0000313" key="2">
    <source>
        <dbReference type="EMBL" id="CAH2217489.1"/>
    </source>
</evidence>
<proteinExistence type="predicted"/>
<dbReference type="EMBL" id="CAKXAJ010018159">
    <property type="protein sequence ID" value="CAH2217489.1"/>
    <property type="molecule type" value="Genomic_DNA"/>
</dbReference>
<evidence type="ECO:0000313" key="3">
    <source>
        <dbReference type="Proteomes" id="UP000838756"/>
    </source>
</evidence>
<sequence>MYGAHSSENRLTLRLVRLWNGDPSQVSAALVGRQRGRHTTSNQSLGADGNNQQWNSIGWSDNDGDDDPPERNVPVDHFFCPIHFSSSGAFCDRARPGKYLLSPCLFLPKGAFSCPGIKGMVAGVSYYRQIRLNIYGSGRWTLGTILQDLFHRCL</sequence>
<feature type="region of interest" description="Disordered" evidence="1">
    <location>
        <begin position="30"/>
        <end position="70"/>
    </location>
</feature>
<comment type="caution">
    <text evidence="2">The sequence shown here is derived from an EMBL/GenBank/DDBJ whole genome shotgun (WGS) entry which is preliminary data.</text>
</comment>
<dbReference type="AlphaFoldDB" id="A0A8S4QVG9"/>
<feature type="compositionally biased region" description="Polar residues" evidence="1">
    <location>
        <begin position="39"/>
        <end position="59"/>
    </location>
</feature>
<gene>
    <name evidence="2" type="primary">jg7764</name>
    <name evidence="2" type="ORF">PAEG_LOCUS5378</name>
</gene>
<evidence type="ECO:0000256" key="1">
    <source>
        <dbReference type="SAM" id="MobiDB-lite"/>
    </source>
</evidence>
<protein>
    <submittedName>
        <fullName evidence="2">Jg7764 protein</fullName>
    </submittedName>
</protein>
<keyword evidence="3" id="KW-1185">Reference proteome</keyword>
<accession>A0A8S4QVG9</accession>